<dbReference type="Pfam" id="PF04357">
    <property type="entry name" value="TamB"/>
    <property type="match status" value="1"/>
</dbReference>
<feature type="region of interest" description="Disordered" evidence="5">
    <location>
        <begin position="28"/>
        <end position="49"/>
    </location>
</feature>
<gene>
    <name evidence="8" type="ORF">DRW48_03575</name>
</gene>
<dbReference type="PANTHER" id="PTHR36985">
    <property type="entry name" value="TRANSLOCATION AND ASSEMBLY MODULE SUBUNIT TAMB"/>
    <property type="match status" value="1"/>
</dbReference>
<evidence type="ECO:0000256" key="2">
    <source>
        <dbReference type="ARBA" id="ARBA00022692"/>
    </source>
</evidence>
<evidence type="ECO:0000256" key="3">
    <source>
        <dbReference type="ARBA" id="ARBA00022989"/>
    </source>
</evidence>
<keyword evidence="9" id="KW-1185">Reference proteome</keyword>
<organism evidence="8 9">
    <name type="scientific">Paracoccus suum</name>
    <dbReference type="NCBI Taxonomy" id="2259340"/>
    <lineage>
        <taxon>Bacteria</taxon>
        <taxon>Pseudomonadati</taxon>
        <taxon>Pseudomonadota</taxon>
        <taxon>Alphaproteobacteria</taxon>
        <taxon>Rhodobacterales</taxon>
        <taxon>Paracoccaceae</taxon>
        <taxon>Paracoccus</taxon>
    </lineage>
</organism>
<evidence type="ECO:0000256" key="1">
    <source>
        <dbReference type="ARBA" id="ARBA00004167"/>
    </source>
</evidence>
<dbReference type="GO" id="GO:0005886">
    <property type="term" value="C:plasma membrane"/>
    <property type="evidence" value="ECO:0007669"/>
    <property type="project" value="InterPro"/>
</dbReference>
<evidence type="ECO:0000256" key="5">
    <source>
        <dbReference type="SAM" id="MobiDB-lite"/>
    </source>
</evidence>
<proteinExistence type="predicted"/>
<dbReference type="EMBL" id="CP030918">
    <property type="protein sequence ID" value="AXC48897.1"/>
    <property type="molecule type" value="Genomic_DNA"/>
</dbReference>
<comment type="subcellular location">
    <subcellularLocation>
        <location evidence="1">Membrane</location>
        <topology evidence="1">Single-pass membrane protein</topology>
    </subcellularLocation>
</comment>
<dbReference type="PANTHER" id="PTHR36985:SF1">
    <property type="entry name" value="TRANSLOCATION AND ASSEMBLY MODULE SUBUNIT TAMB"/>
    <property type="match status" value="1"/>
</dbReference>
<dbReference type="GO" id="GO:0009306">
    <property type="term" value="P:protein secretion"/>
    <property type="evidence" value="ECO:0007669"/>
    <property type="project" value="InterPro"/>
</dbReference>
<accession>A0A344PHP2</accession>
<keyword evidence="6" id="KW-0732">Signal</keyword>
<evidence type="ECO:0000313" key="8">
    <source>
        <dbReference type="EMBL" id="AXC48897.1"/>
    </source>
</evidence>
<evidence type="ECO:0000313" key="9">
    <source>
        <dbReference type="Proteomes" id="UP000252023"/>
    </source>
</evidence>
<protein>
    <submittedName>
        <fullName evidence="8">DUF490 domain-containing protein</fullName>
    </submittedName>
</protein>
<dbReference type="OrthoDB" id="7784409at2"/>
<name>A0A344PHP2_9RHOB</name>
<dbReference type="Proteomes" id="UP000252023">
    <property type="component" value="Chromosome"/>
</dbReference>
<keyword evidence="2" id="KW-0812">Transmembrane</keyword>
<evidence type="ECO:0000256" key="6">
    <source>
        <dbReference type="SAM" id="SignalP"/>
    </source>
</evidence>
<reference evidence="9" key="1">
    <citation type="submission" date="2018-07" db="EMBL/GenBank/DDBJ databases">
        <title>Genome sequencing of Paracoccus sp. SC2-6.</title>
        <authorList>
            <person name="Heo J."/>
            <person name="Kim S.-J."/>
            <person name="Kwon S.-W."/>
        </authorList>
    </citation>
    <scope>NUCLEOTIDE SEQUENCE [LARGE SCALE GENOMIC DNA]</scope>
    <source>
        <strain evidence="9">SC2-6</strain>
    </source>
</reference>
<keyword evidence="4" id="KW-0472">Membrane</keyword>
<dbReference type="InterPro" id="IPR007452">
    <property type="entry name" value="TamB_C"/>
</dbReference>
<feature type="domain" description="Translocation and assembly module TamB C-terminal" evidence="7">
    <location>
        <begin position="1361"/>
        <end position="1718"/>
    </location>
</feature>
<dbReference type="GO" id="GO:0097347">
    <property type="term" value="C:TAM protein secretion complex"/>
    <property type="evidence" value="ECO:0007669"/>
    <property type="project" value="TreeGrafter"/>
</dbReference>
<dbReference type="KEGG" id="pars:DRW48_03575"/>
<feature type="signal peptide" evidence="6">
    <location>
        <begin position="1"/>
        <end position="25"/>
    </location>
</feature>
<evidence type="ECO:0000256" key="4">
    <source>
        <dbReference type="ARBA" id="ARBA00023136"/>
    </source>
</evidence>
<keyword evidence="3" id="KW-1133">Transmembrane helix</keyword>
<dbReference type="RefSeq" id="WP_114075216.1">
    <property type="nucleotide sequence ID" value="NZ_CP030918.1"/>
</dbReference>
<sequence>MRILNRLRLLPMICLLALQPIIASAQNAPGAPVPATPAQDAPRDPASISQEVADDGGFITRFLERNLSGAGREVRLEGFRGALSSRATFDQITIADADGVWLTLHNGAIQWNRSALLARRVEIAELSAETIELPRLPKAEEDAPKAEARSFSLPKLPVGVDIQHIAAQRVNIGAPVMGEAASISIDGAMSLKGGEGAAKLAINRVDGKRGVFAVDANYSNETQVLRIDTTLDEDAGGIFVNLIKLEGRPAVKAEIKGEGPLSDFAADIALASDGQPRITGTVAVKAEAAADGMSGRSFKVNIGGDVAAFVPPAQRAFFGAKSQLMAEGWRGDDGRLNVPVLSVKTEALDVSGTFAANAQGAPTTAALTLKLGADAGATQLPVRLPTTGTPITVNGGQLQLGYDAAKGSGWTLKGNLKDFAQQALSIAAVNLDGGGTVTLAAGELKMVGGKITFDTQGIAPTDPGLASAIGPTLKGVSDFNWSPGQAVTLDNLDIAGADYGLNGNLAINGLATGITVAAELDARYDDLARLSGIAGRDMTGKATGHVSGQYAVLGRGFDATARLVGTDLHLGQPQLDRLLAGDATIVASARRDENGINLREFTVSGQRLTADARGLLATNSSDVKANVRLTSLTEVDPAFGGSLEAEATLTGPAGARQVTVNGQAMDLSTGIAALDGALKGKTDVAVLAHQENGAMLLKTARLANPQLTIAGQGNLTPGQMDATLDVTVANLGDIQPGWAGNLAAKGRVTEADGTRKLSLNGTGDGLRFGTADVGEALTGTTRFDLDATQTGEQIQVDRLDVANDQLTANVSGPIGKDRTALDGKLAIKSLAAFGRGWRGSLDLAGKVSDDGAGGRHIDISGTGQDLSLGQAQADAALTGTTRLVLKADQQADGKGFAIQQAEIINEQAQVTAQGHLGPDGTDLTGHAQIASLAPFGRGWGGSANIDGSFRDDGTGARRLAVTGTGRDLAFGQPQLDGALKGETAVDVRAVERDGLFTIENAEIKNPQASVTAEGTVGKAGTDARAHLAMPSLAPLGAGYRGAIEADATLKQDNTGARNFTVKGTGRDLSLGQTQVDAALRGETRFDIAGVERSGVVTLERAVIDNPRLKADASGTVGGGATDISGNLRADSLAFLGRGLRGGINAEGSVRQQGTNLSLTAKGEGRGLAIGNAKADPLLAGTTSFDVAATRAGQNLTIQRLTARNPQLSLTAEGALASGIRVDARLADLALLAPGFPGAAEARGTVRRNGSQIGLDLDVTAPGGTKAKIAGTAAQDFSTVDIRANGTSDAAIANPFLRVRSVEGPVNFDLHLNGKPSLQALSGRISLPSARLSDPKLGVRIEALRLNAELGGGGISIDGGGNLADGGSLAVDGRIGLEGTRPINLTVRLNDAAIRDPNLYQTAASGTLTVSGNLAAGPLIAGRLTLDRTEIRIPSTGLGGAKGIPQITHLGDRPPVRATRAKAGLTPYPGAESREAGLAGPPATPPTVVAKLDITIDAPNQVFLRGRGVDAEFGGSIRLTGNARNVVPIGFFQLIRGRVDLLGKRFDLTEGLVELQGSLVPVIRLIAQTEQDSITTIISIEGEANDPKIKFSSIPDMPEEEVLSQLLFGRGLDNISPLQAAQLANAVAVLAGRGGEGIVSKLRNQIGLDDLDLATDAEGNVTVRAGKYITDKVYTDVAVGGDGKTKLNLNLDVTKALTARGSVDNEGESTLGLYYEKDY</sequence>
<feature type="chain" id="PRO_5016871940" evidence="6">
    <location>
        <begin position="26"/>
        <end position="1718"/>
    </location>
</feature>
<evidence type="ECO:0000259" key="7">
    <source>
        <dbReference type="Pfam" id="PF04357"/>
    </source>
</evidence>